<feature type="binding site" evidence="16">
    <location>
        <position position="140"/>
    </location>
    <ligand>
        <name>K(+)</name>
        <dbReference type="ChEBI" id="CHEBI:29103"/>
    </ligand>
</feature>
<evidence type="ECO:0000256" key="8">
    <source>
        <dbReference type="ARBA" id="ARBA00022679"/>
    </source>
</evidence>
<comment type="cofactor">
    <cofactor evidence="2">
        <name>K(+)</name>
        <dbReference type="ChEBI" id="CHEBI:29103"/>
    </cofactor>
</comment>
<reference evidence="17 18" key="1">
    <citation type="submission" date="2019-02" db="EMBL/GenBank/DDBJ databases">
        <title>Bacterial novel species Emticicia sp. 17J42-9 isolated from soil.</title>
        <authorList>
            <person name="Jung H.-Y."/>
        </authorList>
    </citation>
    <scope>NUCLEOTIDE SEQUENCE [LARGE SCALE GENOMIC DNA]</scope>
    <source>
        <strain evidence="17 18">17J42-9</strain>
    </source>
</reference>
<evidence type="ECO:0000256" key="3">
    <source>
        <dbReference type="ARBA" id="ARBA00004496"/>
    </source>
</evidence>
<evidence type="ECO:0000256" key="7">
    <source>
        <dbReference type="ARBA" id="ARBA00022490"/>
    </source>
</evidence>
<dbReference type="GO" id="GO:0004594">
    <property type="term" value="F:pantothenate kinase activity"/>
    <property type="evidence" value="ECO:0007669"/>
    <property type="project" value="UniProtKB-UniRule"/>
</dbReference>
<feature type="binding site" evidence="16">
    <location>
        <position position="143"/>
    </location>
    <ligand>
        <name>ATP</name>
        <dbReference type="ChEBI" id="CHEBI:30616"/>
    </ligand>
</feature>
<evidence type="ECO:0000256" key="6">
    <source>
        <dbReference type="ARBA" id="ARBA00012102"/>
    </source>
</evidence>
<evidence type="ECO:0000256" key="2">
    <source>
        <dbReference type="ARBA" id="ARBA00001958"/>
    </source>
</evidence>
<keyword evidence="10 16" id="KW-0418">Kinase</keyword>
<keyword evidence="8 16" id="KW-0808">Transferase</keyword>
<comment type="pathway">
    <text evidence="4 16">Cofactor biosynthesis; coenzyme A biosynthesis; CoA from (R)-pantothenate: step 1/5.</text>
</comment>
<comment type="caution">
    <text evidence="17">The sequence shown here is derived from an EMBL/GenBank/DDBJ whole genome shotgun (WGS) entry which is preliminary data.</text>
</comment>
<feature type="binding site" evidence="16">
    <location>
        <begin position="17"/>
        <end position="24"/>
    </location>
    <ligand>
        <name>ATP</name>
        <dbReference type="ChEBI" id="CHEBI:30616"/>
    </ligand>
</feature>
<evidence type="ECO:0000256" key="11">
    <source>
        <dbReference type="ARBA" id="ARBA00022840"/>
    </source>
</evidence>
<comment type="function">
    <text evidence="16">Catalyzes the phosphorylation of pantothenate (Pan), the first step in CoA biosynthesis.</text>
</comment>
<keyword evidence="11 16" id="KW-0067">ATP-binding</keyword>
<evidence type="ECO:0000256" key="1">
    <source>
        <dbReference type="ARBA" id="ARBA00001206"/>
    </source>
</evidence>
<evidence type="ECO:0000256" key="10">
    <source>
        <dbReference type="ARBA" id="ARBA00022777"/>
    </source>
</evidence>
<comment type="caution">
    <text evidence="16">Lacks conserved residue(s) required for the propagation of feature annotation.</text>
</comment>
<feature type="active site" description="Proton acceptor" evidence="16">
    <location>
        <position position="120"/>
    </location>
</feature>
<dbReference type="OrthoDB" id="9804707at2"/>
<sequence length="265" mass="28920">MASKLNIRLLNNLLVIDVGNTDAGFGIFEDKTLTHQFRIKSLKDENYVFFEYSFRQYFLENNLRFSDITKVVLSSVVPPLTPIFKLLINNIFGIEPIIVNAYIFPSIEISIDNPNEIGSDLIANAVAAFTKYKRNCVVVDFGTALTFTVVSGTGKILGVSIAPGLKTAVKALFANTAQLPDVPLELPTSVLGKNTVHAIQAGILWGYEGLVKNMIQKVRAELEGDCIAIATGGLSSIISTLHGEFVEVNRELTLEGLRIIGESQA</sequence>
<dbReference type="NCBIfam" id="TIGR00671">
    <property type="entry name" value="baf"/>
    <property type="match status" value="1"/>
</dbReference>
<comment type="catalytic activity">
    <reaction evidence="1 16">
        <text>(R)-pantothenate + ATP = (R)-4'-phosphopantothenate + ADP + H(+)</text>
        <dbReference type="Rhea" id="RHEA:16373"/>
        <dbReference type="ChEBI" id="CHEBI:10986"/>
        <dbReference type="ChEBI" id="CHEBI:15378"/>
        <dbReference type="ChEBI" id="CHEBI:29032"/>
        <dbReference type="ChEBI" id="CHEBI:30616"/>
        <dbReference type="ChEBI" id="CHEBI:456216"/>
        <dbReference type="EC" id="2.7.1.33"/>
    </reaction>
</comment>
<evidence type="ECO:0000256" key="12">
    <source>
        <dbReference type="ARBA" id="ARBA00022958"/>
    </source>
</evidence>
<dbReference type="AlphaFoldDB" id="A0A4Q5M6Q1"/>
<keyword evidence="12 16" id="KW-0630">Potassium</keyword>
<comment type="similarity">
    <text evidence="14 16">Belongs to the type III pantothenate kinase family.</text>
</comment>
<organism evidence="17 18">
    <name type="scientific">Emticicia agri</name>
    <dbReference type="NCBI Taxonomy" id="2492393"/>
    <lineage>
        <taxon>Bacteria</taxon>
        <taxon>Pseudomonadati</taxon>
        <taxon>Bacteroidota</taxon>
        <taxon>Cytophagia</taxon>
        <taxon>Cytophagales</taxon>
        <taxon>Leadbetterellaceae</taxon>
        <taxon>Emticicia</taxon>
    </lineage>
</organism>
<dbReference type="GO" id="GO:0005737">
    <property type="term" value="C:cytoplasm"/>
    <property type="evidence" value="ECO:0007669"/>
    <property type="project" value="UniProtKB-SubCell"/>
</dbReference>
<dbReference type="GO" id="GO:0046872">
    <property type="term" value="F:metal ion binding"/>
    <property type="evidence" value="ECO:0007669"/>
    <property type="project" value="UniProtKB-KW"/>
</dbReference>
<evidence type="ECO:0000256" key="15">
    <source>
        <dbReference type="ARBA" id="ARBA00040883"/>
    </source>
</evidence>
<keyword evidence="7 16" id="KW-0963">Cytoplasm</keyword>
<keyword evidence="16" id="KW-0479">Metal-binding</keyword>
<dbReference type="Gene3D" id="3.30.420.40">
    <property type="match status" value="2"/>
</dbReference>
<evidence type="ECO:0000256" key="13">
    <source>
        <dbReference type="ARBA" id="ARBA00022993"/>
    </source>
</evidence>
<accession>A0A4Q5M6Q1</accession>
<evidence type="ECO:0000256" key="14">
    <source>
        <dbReference type="ARBA" id="ARBA00038036"/>
    </source>
</evidence>
<dbReference type="EC" id="2.7.1.33" evidence="6 16"/>
<name>A0A4Q5M6Q1_9BACT</name>
<keyword evidence="13 16" id="KW-0173">Coenzyme A biosynthesis</keyword>
<comment type="subcellular location">
    <subcellularLocation>
        <location evidence="3 16">Cytoplasm</location>
    </subcellularLocation>
</comment>
<evidence type="ECO:0000313" key="17">
    <source>
        <dbReference type="EMBL" id="RYU97747.1"/>
    </source>
</evidence>
<evidence type="ECO:0000256" key="5">
    <source>
        <dbReference type="ARBA" id="ARBA00011738"/>
    </source>
</evidence>
<dbReference type="InterPro" id="IPR043129">
    <property type="entry name" value="ATPase_NBD"/>
</dbReference>
<protein>
    <recommendedName>
        <fullName evidence="15 16">Type III pantothenate kinase</fullName>
        <ecNumber evidence="6 16">2.7.1.33</ecNumber>
    </recommendedName>
    <alternativeName>
        <fullName evidence="16">PanK-III</fullName>
    </alternativeName>
    <alternativeName>
        <fullName evidence="16">Pantothenic acid kinase</fullName>
    </alternativeName>
</protein>
<comment type="cofactor">
    <cofactor evidence="16">
        <name>NH4(+)</name>
        <dbReference type="ChEBI" id="CHEBI:28938"/>
    </cofactor>
    <cofactor evidence="16">
        <name>K(+)</name>
        <dbReference type="ChEBI" id="CHEBI:29103"/>
    </cofactor>
    <text evidence="16">A monovalent cation. Ammonium or potassium.</text>
</comment>
<dbReference type="HAMAP" id="MF_01274">
    <property type="entry name" value="Pantothen_kinase_3"/>
    <property type="match status" value="1"/>
</dbReference>
<dbReference type="Proteomes" id="UP000293162">
    <property type="component" value="Unassembled WGS sequence"/>
</dbReference>
<keyword evidence="9 16" id="KW-0547">Nucleotide-binding</keyword>
<dbReference type="InterPro" id="IPR004619">
    <property type="entry name" value="Type_III_PanK"/>
</dbReference>
<dbReference type="NCBIfam" id="NF009855">
    <property type="entry name" value="PRK13321.1"/>
    <property type="match status" value="1"/>
</dbReference>
<dbReference type="PANTHER" id="PTHR34265:SF1">
    <property type="entry name" value="TYPE III PANTOTHENATE KINASE"/>
    <property type="match status" value="1"/>
</dbReference>
<keyword evidence="18" id="KW-1185">Reference proteome</keyword>
<dbReference type="UniPathway" id="UPA00241">
    <property type="reaction ID" value="UER00352"/>
</dbReference>
<comment type="subunit">
    <text evidence="5 16">Homodimer.</text>
</comment>
<dbReference type="GO" id="GO:0005524">
    <property type="term" value="F:ATP binding"/>
    <property type="evidence" value="ECO:0007669"/>
    <property type="project" value="UniProtKB-UniRule"/>
</dbReference>
<dbReference type="Pfam" id="PF03309">
    <property type="entry name" value="Pan_kinase"/>
    <property type="match status" value="1"/>
</dbReference>
<dbReference type="EMBL" id="SEWF01000001">
    <property type="protein sequence ID" value="RYU97747.1"/>
    <property type="molecule type" value="Genomic_DNA"/>
</dbReference>
<evidence type="ECO:0000256" key="4">
    <source>
        <dbReference type="ARBA" id="ARBA00005225"/>
    </source>
</evidence>
<evidence type="ECO:0000256" key="16">
    <source>
        <dbReference type="HAMAP-Rule" id="MF_01274"/>
    </source>
</evidence>
<dbReference type="SUPFAM" id="SSF53067">
    <property type="entry name" value="Actin-like ATPase domain"/>
    <property type="match status" value="2"/>
</dbReference>
<dbReference type="PANTHER" id="PTHR34265">
    <property type="entry name" value="TYPE III PANTOTHENATE KINASE"/>
    <property type="match status" value="1"/>
</dbReference>
<dbReference type="CDD" id="cd24015">
    <property type="entry name" value="ASKHA_NBD_PanK-III"/>
    <property type="match status" value="1"/>
</dbReference>
<feature type="binding site" evidence="16">
    <location>
        <position position="195"/>
    </location>
    <ligand>
        <name>substrate</name>
    </ligand>
</feature>
<gene>
    <name evidence="16" type="primary">coaX</name>
    <name evidence="17" type="ORF">EWM59_01095</name>
</gene>
<evidence type="ECO:0000256" key="9">
    <source>
        <dbReference type="ARBA" id="ARBA00022741"/>
    </source>
</evidence>
<dbReference type="GO" id="GO:0015937">
    <property type="term" value="P:coenzyme A biosynthetic process"/>
    <property type="evidence" value="ECO:0007669"/>
    <property type="project" value="UniProtKB-UniRule"/>
</dbReference>
<proteinExistence type="inferred from homology"/>
<feature type="binding site" evidence="16">
    <location>
        <begin position="118"/>
        <end position="121"/>
    </location>
    <ligand>
        <name>substrate</name>
    </ligand>
</feature>
<evidence type="ECO:0000313" key="18">
    <source>
        <dbReference type="Proteomes" id="UP000293162"/>
    </source>
</evidence>